<keyword evidence="2" id="KW-1185">Reference proteome</keyword>
<dbReference type="EMBL" id="BMAV01015288">
    <property type="protein sequence ID" value="GFY64530.1"/>
    <property type="molecule type" value="Genomic_DNA"/>
</dbReference>
<dbReference type="OrthoDB" id="30774at2759"/>
<comment type="caution">
    <text evidence="1">The sequence shown here is derived from an EMBL/GenBank/DDBJ whole genome shotgun (WGS) entry which is preliminary data.</text>
</comment>
<sequence>MGKKQHQKDKMYLTATEWSQFYGGKKHVGNNAGSEFRRLPFDHCALSLQPFEHPFCTPEGVVYDLMILITNEISAVSDQHLFHPHSDYNSKKVHKTPE</sequence>
<evidence type="ECO:0000313" key="1">
    <source>
        <dbReference type="EMBL" id="GFY64530.1"/>
    </source>
</evidence>
<feature type="non-terminal residue" evidence="1">
    <location>
        <position position="1"/>
    </location>
</feature>
<accession>A0A8X6Y531</accession>
<dbReference type="AlphaFoldDB" id="A0A8X6Y531"/>
<name>A0A8X6Y531_9ARAC</name>
<evidence type="ECO:0000313" key="2">
    <source>
        <dbReference type="Proteomes" id="UP000886998"/>
    </source>
</evidence>
<dbReference type="SUPFAM" id="SSF57850">
    <property type="entry name" value="RING/U-box"/>
    <property type="match status" value="1"/>
</dbReference>
<proteinExistence type="predicted"/>
<dbReference type="Proteomes" id="UP000886998">
    <property type="component" value="Unassembled WGS sequence"/>
</dbReference>
<reference evidence="1" key="1">
    <citation type="submission" date="2020-08" db="EMBL/GenBank/DDBJ databases">
        <title>Multicomponent nature underlies the extraordinary mechanical properties of spider dragline silk.</title>
        <authorList>
            <person name="Kono N."/>
            <person name="Nakamura H."/>
            <person name="Mori M."/>
            <person name="Yoshida Y."/>
            <person name="Ohtoshi R."/>
            <person name="Malay A.D."/>
            <person name="Moran D.A.P."/>
            <person name="Tomita M."/>
            <person name="Numata K."/>
            <person name="Arakawa K."/>
        </authorList>
    </citation>
    <scope>NUCLEOTIDE SEQUENCE</scope>
</reference>
<gene>
    <name evidence="1" type="primary">Ppil2</name>
    <name evidence="1" type="ORF">TNIN_213751</name>
</gene>
<protein>
    <submittedName>
        <fullName evidence="1">RING-type E3 ubiquitin-protein ligase PPIL2</fullName>
    </submittedName>
</protein>
<organism evidence="1 2">
    <name type="scientific">Trichonephila inaurata madagascariensis</name>
    <dbReference type="NCBI Taxonomy" id="2747483"/>
    <lineage>
        <taxon>Eukaryota</taxon>
        <taxon>Metazoa</taxon>
        <taxon>Ecdysozoa</taxon>
        <taxon>Arthropoda</taxon>
        <taxon>Chelicerata</taxon>
        <taxon>Arachnida</taxon>
        <taxon>Araneae</taxon>
        <taxon>Araneomorphae</taxon>
        <taxon>Entelegynae</taxon>
        <taxon>Araneoidea</taxon>
        <taxon>Nephilidae</taxon>
        <taxon>Trichonephila</taxon>
        <taxon>Trichonephila inaurata</taxon>
    </lineage>
</organism>